<sequence>MYSQPVPTDWSLNGNSVSSSSFIGTINDKDLVFKRKNVTAFRVKEDNKVLIGNLSTTGSINATPGDYKLYVADGILTEKLKIALSSSDDWADYVFENNYRLRSLSELEKYIKKNKHLPGVPSAKKLEKEGIDVGKMQAKQMEKIEELTLYVISLKKEIEVLKSKLDNDEK</sequence>
<keyword evidence="2" id="KW-1185">Reference proteome</keyword>
<proteinExistence type="predicted"/>
<organism evidence="1 2">
    <name type="scientific">Marixanthomonas spongiae</name>
    <dbReference type="NCBI Taxonomy" id="2174845"/>
    <lineage>
        <taxon>Bacteria</taxon>
        <taxon>Pseudomonadati</taxon>
        <taxon>Bacteroidota</taxon>
        <taxon>Flavobacteriia</taxon>
        <taxon>Flavobacteriales</taxon>
        <taxon>Flavobacteriaceae</taxon>
        <taxon>Marixanthomonas</taxon>
    </lineage>
</organism>
<evidence type="ECO:0000313" key="1">
    <source>
        <dbReference type="EMBL" id="PVW16533.1"/>
    </source>
</evidence>
<name>A0A2U0I5Z8_9FLAO</name>
<evidence type="ECO:0000313" key="2">
    <source>
        <dbReference type="Proteomes" id="UP000245962"/>
    </source>
</evidence>
<accession>A0A2U0I5Z8</accession>
<comment type="caution">
    <text evidence="1">The sequence shown here is derived from an EMBL/GenBank/DDBJ whole genome shotgun (WGS) entry which is preliminary data.</text>
</comment>
<dbReference type="AlphaFoldDB" id="A0A2U0I5Z8"/>
<reference evidence="1 2" key="1">
    <citation type="submission" date="2018-04" db="EMBL/GenBank/DDBJ databases">
        <title>Marixanthomonas spongiae HN-E44 sp. nov., isolated from a marine sponge.</title>
        <authorList>
            <person name="Luo L."/>
            <person name="Zhuang L."/>
        </authorList>
    </citation>
    <scope>NUCLEOTIDE SEQUENCE [LARGE SCALE GENOMIC DNA]</scope>
    <source>
        <strain evidence="1 2">HN-E44</strain>
    </source>
</reference>
<protein>
    <submittedName>
        <fullName evidence="1">Uncharacterized protein</fullName>
    </submittedName>
</protein>
<dbReference type="EMBL" id="QEHR01000002">
    <property type="protein sequence ID" value="PVW16533.1"/>
    <property type="molecule type" value="Genomic_DNA"/>
</dbReference>
<gene>
    <name evidence="1" type="ORF">DDV96_04605</name>
</gene>
<dbReference type="Proteomes" id="UP000245962">
    <property type="component" value="Unassembled WGS sequence"/>
</dbReference>